<evidence type="ECO:0000256" key="3">
    <source>
        <dbReference type="ARBA" id="ARBA00022737"/>
    </source>
</evidence>
<dbReference type="EMBL" id="BEYU01000129">
    <property type="protein sequence ID" value="GBG32741.1"/>
    <property type="molecule type" value="Genomic_DNA"/>
</dbReference>
<feature type="region of interest" description="Disordered" evidence="8">
    <location>
        <begin position="211"/>
        <end position="239"/>
    </location>
</feature>
<reference evidence="10 11" key="1">
    <citation type="submission" date="2017-12" db="EMBL/GenBank/DDBJ databases">
        <title>Sequencing, de novo assembly and annotation of complete genome of a new Thraustochytrid species, strain FCC1311.</title>
        <authorList>
            <person name="Sedici K."/>
            <person name="Godart F."/>
            <person name="Aiese Cigliano R."/>
            <person name="Sanseverino W."/>
            <person name="Barakat M."/>
            <person name="Ortet P."/>
            <person name="Marechal E."/>
            <person name="Cagnac O."/>
            <person name="Amato A."/>
        </authorList>
    </citation>
    <scope>NUCLEOTIDE SEQUENCE [LARGE SCALE GENOMIC DNA]</scope>
</reference>
<evidence type="ECO:0000313" key="10">
    <source>
        <dbReference type="EMBL" id="GBG32741.1"/>
    </source>
</evidence>
<dbReference type="SMART" id="SM00028">
    <property type="entry name" value="TPR"/>
    <property type="match status" value="1"/>
</dbReference>
<organism evidence="10 11">
    <name type="scientific">Hondaea fermentalgiana</name>
    <dbReference type="NCBI Taxonomy" id="2315210"/>
    <lineage>
        <taxon>Eukaryota</taxon>
        <taxon>Sar</taxon>
        <taxon>Stramenopiles</taxon>
        <taxon>Bigyra</taxon>
        <taxon>Labyrinthulomycetes</taxon>
        <taxon>Thraustochytrida</taxon>
        <taxon>Thraustochytriidae</taxon>
        <taxon>Hondaea</taxon>
    </lineage>
</organism>
<evidence type="ECO:0000256" key="1">
    <source>
        <dbReference type="ARBA" id="ARBA00000971"/>
    </source>
</evidence>
<name>A0A2R5GWF4_9STRA</name>
<dbReference type="Pfam" id="PF00254">
    <property type="entry name" value="FKBP_C"/>
    <property type="match status" value="1"/>
</dbReference>
<evidence type="ECO:0000256" key="8">
    <source>
        <dbReference type="SAM" id="MobiDB-lite"/>
    </source>
</evidence>
<dbReference type="EC" id="5.2.1.8" evidence="2 7"/>
<dbReference type="PANTHER" id="PTHR46512">
    <property type="entry name" value="PEPTIDYLPROLYL ISOMERASE"/>
    <property type="match status" value="1"/>
</dbReference>
<dbReference type="InterPro" id="IPR011990">
    <property type="entry name" value="TPR-like_helical_dom_sf"/>
</dbReference>
<evidence type="ECO:0000256" key="2">
    <source>
        <dbReference type="ARBA" id="ARBA00013194"/>
    </source>
</evidence>
<dbReference type="InterPro" id="IPR050754">
    <property type="entry name" value="FKBP4/5/8-like"/>
</dbReference>
<dbReference type="SUPFAM" id="SSF54534">
    <property type="entry name" value="FKBP-like"/>
    <property type="match status" value="1"/>
</dbReference>
<gene>
    <name evidence="10" type="ORF">FCC1311_089662</name>
</gene>
<dbReference type="InParanoid" id="A0A2R5GWF4"/>
<evidence type="ECO:0000256" key="5">
    <source>
        <dbReference type="ARBA" id="ARBA00023110"/>
    </source>
</evidence>
<dbReference type="AlphaFoldDB" id="A0A2R5GWF4"/>
<protein>
    <recommendedName>
        <fullName evidence="2 7">peptidylprolyl isomerase</fullName>
        <ecNumber evidence="2 7">5.2.1.8</ecNumber>
    </recommendedName>
</protein>
<dbReference type="InterPro" id="IPR046357">
    <property type="entry name" value="PPIase_dom_sf"/>
</dbReference>
<evidence type="ECO:0000256" key="4">
    <source>
        <dbReference type="ARBA" id="ARBA00022803"/>
    </source>
</evidence>
<keyword evidence="6 7" id="KW-0413">Isomerase</keyword>
<feature type="compositionally biased region" description="Basic and acidic residues" evidence="8">
    <location>
        <begin position="447"/>
        <end position="459"/>
    </location>
</feature>
<evidence type="ECO:0000313" key="11">
    <source>
        <dbReference type="Proteomes" id="UP000241890"/>
    </source>
</evidence>
<sequence>MQRCSRCGGRGKDLVRYRGGRCAHCIREENRATLRPSSFIQRQLDEGFVDISETGDYSLLKKTIRAAPAGSPQPAVGCPTRIHVVGRLWDERTQAWPDIFETTRDVVEGKHVGGTDDPYEVMLGRFSQDTVDQEYQREQMDPMYVALGRCQAWDQALLTMRKDEVAAFVCAPQLAYGAQGYAPKVGPHESVLFEFEIVDWDRALPPIPSRDELERSRMEREAEDRARYEANPPPSVDERLGLAETERERGNDAFKAGKLEEAKKLYDRAFVTIFFSKEEYSQILSEEERNRVGACKHILHLNRALCKLKLNMLDEAMWDCDQALEIDPESVKGLFRRAQVHCALLRGEFAKEERREFWVLEHATDMLKAAREDYRLAHSLLLHEPEDGILSKGEWERQKRALAALRKDLVVLEKLLREHAVRYRAEEKNLFHNKIFQPMARANAENQARERAQEQKTLEEDALAALEDMPALED</sequence>
<dbReference type="SUPFAM" id="SSF48452">
    <property type="entry name" value="TPR-like"/>
    <property type="match status" value="1"/>
</dbReference>
<feature type="region of interest" description="Disordered" evidence="8">
    <location>
        <begin position="443"/>
        <end position="474"/>
    </location>
</feature>
<dbReference type="PANTHER" id="PTHR46512:SF9">
    <property type="entry name" value="PEPTIDYLPROLYL ISOMERASE"/>
    <property type="match status" value="1"/>
</dbReference>
<dbReference type="GO" id="GO:0003755">
    <property type="term" value="F:peptidyl-prolyl cis-trans isomerase activity"/>
    <property type="evidence" value="ECO:0007669"/>
    <property type="project" value="UniProtKB-KW"/>
</dbReference>
<dbReference type="OrthoDB" id="433738at2759"/>
<evidence type="ECO:0000259" key="9">
    <source>
        <dbReference type="PROSITE" id="PS50059"/>
    </source>
</evidence>
<comment type="catalytic activity">
    <reaction evidence="1 7">
        <text>[protein]-peptidylproline (omega=180) = [protein]-peptidylproline (omega=0)</text>
        <dbReference type="Rhea" id="RHEA:16237"/>
        <dbReference type="Rhea" id="RHEA-COMP:10747"/>
        <dbReference type="Rhea" id="RHEA-COMP:10748"/>
        <dbReference type="ChEBI" id="CHEBI:83833"/>
        <dbReference type="ChEBI" id="CHEBI:83834"/>
        <dbReference type="EC" id="5.2.1.8"/>
    </reaction>
</comment>
<dbReference type="Proteomes" id="UP000241890">
    <property type="component" value="Unassembled WGS sequence"/>
</dbReference>
<dbReference type="InterPro" id="IPR001179">
    <property type="entry name" value="PPIase_FKBP_dom"/>
</dbReference>
<comment type="caution">
    <text evidence="10">The sequence shown here is derived from an EMBL/GenBank/DDBJ whole genome shotgun (WGS) entry which is preliminary data.</text>
</comment>
<dbReference type="PROSITE" id="PS50059">
    <property type="entry name" value="FKBP_PPIASE"/>
    <property type="match status" value="1"/>
</dbReference>
<accession>A0A2R5GWF4</accession>
<keyword evidence="5 7" id="KW-0697">Rotamase</keyword>
<dbReference type="Gene3D" id="1.25.40.10">
    <property type="entry name" value="Tetratricopeptide repeat domain"/>
    <property type="match status" value="1"/>
</dbReference>
<keyword evidence="4" id="KW-0802">TPR repeat</keyword>
<keyword evidence="11" id="KW-1185">Reference proteome</keyword>
<evidence type="ECO:0000256" key="6">
    <source>
        <dbReference type="ARBA" id="ARBA00023235"/>
    </source>
</evidence>
<proteinExistence type="predicted"/>
<feature type="domain" description="PPIase FKBP-type" evidence="9">
    <location>
        <begin position="77"/>
        <end position="201"/>
    </location>
</feature>
<feature type="compositionally biased region" description="Basic and acidic residues" evidence="8">
    <location>
        <begin position="211"/>
        <end position="228"/>
    </location>
</feature>
<keyword evidence="3" id="KW-0677">Repeat</keyword>
<dbReference type="InterPro" id="IPR019734">
    <property type="entry name" value="TPR_rpt"/>
</dbReference>
<dbReference type="Gene3D" id="3.10.50.40">
    <property type="match status" value="1"/>
</dbReference>
<evidence type="ECO:0000256" key="7">
    <source>
        <dbReference type="PROSITE-ProRule" id="PRU00277"/>
    </source>
</evidence>